<dbReference type="RefSeq" id="WP_050156008.1">
    <property type="nucleotide sequence ID" value="NZ_CPXJ01000010.1"/>
</dbReference>
<evidence type="ECO:0000256" key="7">
    <source>
        <dbReference type="ARBA" id="ARBA00023160"/>
    </source>
</evidence>
<dbReference type="Gene3D" id="2.40.50.100">
    <property type="match status" value="1"/>
</dbReference>
<gene>
    <name evidence="11" type="primary">accB</name>
    <name evidence="11" type="ORF">ERS137959_01059</name>
</gene>
<protein>
    <recommendedName>
        <fullName evidence="3 9">Biotin carboxyl carrier protein of acetyl-CoA carboxylase</fullName>
    </recommendedName>
</protein>
<dbReference type="InterPro" id="IPR050709">
    <property type="entry name" value="Biotin_Carboxyl_Carrier/Decarb"/>
</dbReference>
<keyword evidence="5 9" id="KW-0276">Fatty acid metabolism</keyword>
<evidence type="ECO:0000256" key="4">
    <source>
        <dbReference type="ARBA" id="ARBA00022516"/>
    </source>
</evidence>
<keyword evidence="11" id="KW-0436">Ligase</keyword>
<evidence type="ECO:0000256" key="5">
    <source>
        <dbReference type="ARBA" id="ARBA00022832"/>
    </source>
</evidence>
<evidence type="ECO:0000256" key="9">
    <source>
        <dbReference type="RuleBase" id="RU364072"/>
    </source>
</evidence>
<dbReference type="NCBIfam" id="TIGR00531">
    <property type="entry name" value="BCCP"/>
    <property type="match status" value="1"/>
</dbReference>
<evidence type="ECO:0000256" key="1">
    <source>
        <dbReference type="ARBA" id="ARBA00003761"/>
    </source>
</evidence>
<dbReference type="InterPro" id="IPR001249">
    <property type="entry name" value="AcCoA_biotinCC"/>
</dbReference>
<sequence length="167" mass="17535">MDIRKIKKLIELVEESGISELEISEGEESVRISRAPAAPNYPMMQQPYAFAAPQQQPALAAAVAPAPAEAAAPAAVAPAPAEAAAPAAISGHIVRSPMVGTFYRTPSPDAKAFIEVGQKVSVGDTLCIVEAMKMMNQIEADKSGTVKAILVENGQPVEFDEPLVVIE</sequence>
<dbReference type="GO" id="GO:0003989">
    <property type="term" value="F:acetyl-CoA carboxylase activity"/>
    <property type="evidence" value="ECO:0007669"/>
    <property type="project" value="UniProtKB-EC"/>
</dbReference>
<dbReference type="SUPFAM" id="SSF51230">
    <property type="entry name" value="Single hybrid motif"/>
    <property type="match status" value="1"/>
</dbReference>
<evidence type="ECO:0000313" key="12">
    <source>
        <dbReference type="Proteomes" id="UP000041601"/>
    </source>
</evidence>
<comment type="caution">
    <text evidence="11">The sequence shown here is derived from an EMBL/GenBank/DDBJ whole genome shotgun (WGS) entry which is preliminary data.</text>
</comment>
<evidence type="ECO:0000313" key="11">
    <source>
        <dbReference type="EMBL" id="CND39504.1"/>
    </source>
</evidence>
<keyword evidence="4 9" id="KW-0444">Lipid biosynthesis</keyword>
<dbReference type="InterPro" id="IPR000089">
    <property type="entry name" value="Biotin_lipoyl"/>
</dbReference>
<dbReference type="PRINTS" id="PR01071">
    <property type="entry name" value="ACOABIOTINCC"/>
</dbReference>
<keyword evidence="8 9" id="KW-0092">Biotin</keyword>
<keyword evidence="12" id="KW-1185">Reference proteome</keyword>
<dbReference type="Pfam" id="PF00364">
    <property type="entry name" value="Biotin_lipoyl"/>
    <property type="match status" value="1"/>
</dbReference>
<comment type="function">
    <text evidence="1 9">This protein is a component of the acetyl coenzyme A carboxylase complex; first, biotin carboxylase catalyzes the carboxylation of the carrier protein and then the transcarboxylase transfers the carboxyl group to form malonyl-CoA.</text>
</comment>
<evidence type="ECO:0000256" key="8">
    <source>
        <dbReference type="ARBA" id="ARBA00023267"/>
    </source>
</evidence>
<evidence type="ECO:0000256" key="2">
    <source>
        <dbReference type="ARBA" id="ARBA00005194"/>
    </source>
</evidence>
<organism evidence="11 12">
    <name type="scientific">Yersinia enterocolitica</name>
    <dbReference type="NCBI Taxonomy" id="630"/>
    <lineage>
        <taxon>Bacteria</taxon>
        <taxon>Pseudomonadati</taxon>
        <taxon>Pseudomonadota</taxon>
        <taxon>Gammaproteobacteria</taxon>
        <taxon>Enterobacterales</taxon>
        <taxon>Yersiniaceae</taxon>
        <taxon>Yersinia</taxon>
    </lineage>
</organism>
<dbReference type="PANTHER" id="PTHR45266">
    <property type="entry name" value="OXALOACETATE DECARBOXYLASE ALPHA CHAIN"/>
    <property type="match status" value="1"/>
</dbReference>
<accession>A0ABM9RWR8</accession>
<dbReference type="PROSITE" id="PS00188">
    <property type="entry name" value="BIOTIN"/>
    <property type="match status" value="1"/>
</dbReference>
<dbReference type="InterPro" id="IPR011053">
    <property type="entry name" value="Single_hybrid_motif"/>
</dbReference>
<dbReference type="EMBL" id="CPXJ01000010">
    <property type="protein sequence ID" value="CND39504.1"/>
    <property type="molecule type" value="Genomic_DNA"/>
</dbReference>
<keyword evidence="6 9" id="KW-0443">Lipid metabolism</keyword>
<dbReference type="PROSITE" id="PS50968">
    <property type="entry name" value="BIOTINYL_LIPOYL"/>
    <property type="match status" value="1"/>
</dbReference>
<name>A0ABM9RWR8_YEREN</name>
<feature type="domain" description="Lipoyl-binding" evidence="10">
    <location>
        <begin position="84"/>
        <end position="167"/>
    </location>
</feature>
<evidence type="ECO:0000259" key="10">
    <source>
        <dbReference type="PROSITE" id="PS50968"/>
    </source>
</evidence>
<evidence type="ECO:0000256" key="6">
    <source>
        <dbReference type="ARBA" id="ARBA00023098"/>
    </source>
</evidence>
<dbReference type="Proteomes" id="UP000041601">
    <property type="component" value="Unassembled WGS sequence"/>
</dbReference>
<proteinExistence type="predicted"/>
<keyword evidence="7 9" id="KW-0275">Fatty acid biosynthesis</keyword>
<comment type="pathway">
    <text evidence="2 9">Lipid metabolism; fatty acid biosynthesis.</text>
</comment>
<evidence type="ECO:0000256" key="3">
    <source>
        <dbReference type="ARBA" id="ARBA00017562"/>
    </source>
</evidence>
<reference evidence="11 12" key="1">
    <citation type="submission" date="2015-03" db="EMBL/GenBank/DDBJ databases">
        <authorList>
            <consortium name="Pathogen Informatics"/>
            <person name="Murphy D."/>
        </authorList>
    </citation>
    <scope>NUCLEOTIDE SEQUENCE [LARGE SCALE GENOMIC DNA]</scope>
    <source>
        <strain evidence="11 12">IP05342</strain>
    </source>
</reference>
<dbReference type="InterPro" id="IPR001882">
    <property type="entry name" value="Biotin_BS"/>
</dbReference>
<dbReference type="CDD" id="cd06850">
    <property type="entry name" value="biotinyl_domain"/>
    <property type="match status" value="1"/>
</dbReference>
<dbReference type="PANTHER" id="PTHR45266:SF3">
    <property type="entry name" value="OXALOACETATE DECARBOXYLASE ALPHA CHAIN"/>
    <property type="match status" value="1"/>
</dbReference>